<name>A0A816G9T9_ADIRI</name>
<organism evidence="2 3">
    <name type="scientific">Adineta ricciae</name>
    <name type="common">Rotifer</name>
    <dbReference type="NCBI Taxonomy" id="249248"/>
    <lineage>
        <taxon>Eukaryota</taxon>
        <taxon>Metazoa</taxon>
        <taxon>Spiralia</taxon>
        <taxon>Gnathifera</taxon>
        <taxon>Rotifera</taxon>
        <taxon>Eurotatoria</taxon>
        <taxon>Bdelloidea</taxon>
        <taxon>Adinetida</taxon>
        <taxon>Adinetidae</taxon>
        <taxon>Adineta</taxon>
    </lineage>
</organism>
<dbReference type="GO" id="GO:0008324">
    <property type="term" value="F:monoatomic cation transmembrane transporter activity"/>
    <property type="evidence" value="ECO:0007669"/>
    <property type="project" value="TreeGrafter"/>
</dbReference>
<accession>A0A816G9T9</accession>
<dbReference type="GO" id="GO:0016020">
    <property type="term" value="C:membrane"/>
    <property type="evidence" value="ECO:0007669"/>
    <property type="project" value="TreeGrafter"/>
</dbReference>
<reference evidence="2" key="1">
    <citation type="submission" date="2021-02" db="EMBL/GenBank/DDBJ databases">
        <authorList>
            <person name="Nowell W R."/>
        </authorList>
    </citation>
    <scope>NUCLEOTIDE SEQUENCE</scope>
</reference>
<proteinExistence type="predicted"/>
<gene>
    <name evidence="2" type="ORF">XAT740_LOCUS58692</name>
</gene>
<dbReference type="Gene3D" id="3.30.70.1350">
    <property type="entry name" value="Cation efflux protein, cytoplasmic domain"/>
    <property type="match status" value="1"/>
</dbReference>
<evidence type="ECO:0000256" key="1">
    <source>
        <dbReference type="ARBA" id="ARBA00022448"/>
    </source>
</evidence>
<dbReference type="SUPFAM" id="SSF160240">
    <property type="entry name" value="Cation efflux protein cytoplasmic domain-like"/>
    <property type="match status" value="1"/>
</dbReference>
<dbReference type="AlphaFoldDB" id="A0A816G9T9"/>
<dbReference type="PANTHER" id="PTHR43840">
    <property type="entry name" value="MITOCHONDRIAL METAL TRANSPORTER 1-RELATED"/>
    <property type="match status" value="1"/>
</dbReference>
<comment type="caution">
    <text evidence="2">The sequence shown here is derived from an EMBL/GenBank/DDBJ whole genome shotgun (WGS) entry which is preliminary data.</text>
</comment>
<feature type="non-terminal residue" evidence="2">
    <location>
        <position position="1"/>
    </location>
</feature>
<sequence>GAMPLSEAHDIGAELQTQLEEIDDVERAFVHLDFEFTHMPASEHKKV</sequence>
<keyword evidence="1" id="KW-0813">Transport</keyword>
<dbReference type="InterPro" id="IPR050291">
    <property type="entry name" value="CDF_Transporter"/>
</dbReference>
<dbReference type="Proteomes" id="UP000663828">
    <property type="component" value="Unassembled WGS sequence"/>
</dbReference>
<dbReference type="PANTHER" id="PTHR43840:SF2">
    <property type="entry name" value="METAL TOLERANCE PROTEIN 9"/>
    <property type="match status" value="1"/>
</dbReference>
<evidence type="ECO:0000313" key="2">
    <source>
        <dbReference type="EMBL" id="CAF1671056.1"/>
    </source>
</evidence>
<evidence type="ECO:0008006" key="4">
    <source>
        <dbReference type="Google" id="ProtNLM"/>
    </source>
</evidence>
<dbReference type="InterPro" id="IPR036837">
    <property type="entry name" value="Cation_efflux_CTD_sf"/>
</dbReference>
<dbReference type="EMBL" id="CAJNOR010013030">
    <property type="protein sequence ID" value="CAF1671056.1"/>
    <property type="molecule type" value="Genomic_DNA"/>
</dbReference>
<keyword evidence="3" id="KW-1185">Reference proteome</keyword>
<evidence type="ECO:0000313" key="3">
    <source>
        <dbReference type="Proteomes" id="UP000663828"/>
    </source>
</evidence>
<protein>
    <recommendedName>
        <fullName evidence="4">Cation efflux protein cytoplasmic domain-containing protein</fullName>
    </recommendedName>
</protein>